<dbReference type="Proteomes" id="UP001177021">
    <property type="component" value="Unassembled WGS sequence"/>
</dbReference>
<protein>
    <submittedName>
        <fullName evidence="1">Uncharacterized protein</fullName>
    </submittedName>
</protein>
<evidence type="ECO:0000313" key="2">
    <source>
        <dbReference type="Proteomes" id="UP001177021"/>
    </source>
</evidence>
<evidence type="ECO:0000313" key="1">
    <source>
        <dbReference type="EMBL" id="CAJ2672334.1"/>
    </source>
</evidence>
<accession>A0ACB0LS74</accession>
<proteinExistence type="predicted"/>
<keyword evidence="2" id="KW-1185">Reference proteome</keyword>
<dbReference type="EMBL" id="CASHSV030000615">
    <property type="protein sequence ID" value="CAJ2672334.1"/>
    <property type="molecule type" value="Genomic_DNA"/>
</dbReference>
<reference evidence="1" key="1">
    <citation type="submission" date="2023-10" db="EMBL/GenBank/DDBJ databases">
        <authorList>
            <person name="Rodriguez Cubillos JULIANA M."/>
            <person name="De Vega J."/>
        </authorList>
    </citation>
    <scope>NUCLEOTIDE SEQUENCE</scope>
</reference>
<name>A0ACB0LS74_TRIPR</name>
<gene>
    <name evidence="1" type="ORF">MILVUS5_LOCUS35978</name>
</gene>
<organism evidence="1 2">
    <name type="scientific">Trifolium pratense</name>
    <name type="common">Red clover</name>
    <dbReference type="NCBI Taxonomy" id="57577"/>
    <lineage>
        <taxon>Eukaryota</taxon>
        <taxon>Viridiplantae</taxon>
        <taxon>Streptophyta</taxon>
        <taxon>Embryophyta</taxon>
        <taxon>Tracheophyta</taxon>
        <taxon>Spermatophyta</taxon>
        <taxon>Magnoliopsida</taxon>
        <taxon>eudicotyledons</taxon>
        <taxon>Gunneridae</taxon>
        <taxon>Pentapetalae</taxon>
        <taxon>rosids</taxon>
        <taxon>fabids</taxon>
        <taxon>Fabales</taxon>
        <taxon>Fabaceae</taxon>
        <taxon>Papilionoideae</taxon>
        <taxon>50 kb inversion clade</taxon>
        <taxon>NPAAA clade</taxon>
        <taxon>Hologalegina</taxon>
        <taxon>IRL clade</taxon>
        <taxon>Trifolieae</taxon>
        <taxon>Trifolium</taxon>
    </lineage>
</organism>
<sequence>MAIQSPSSSSFSNDFTYGYDVFISFRGTDTRFGFTGNLYKTLCDNGIRTFIDDKELQGGGEILPSLLKNIEDSRIAIVVFSENYASSSFCLDELIHIIHYFKEKSRLVLPIFYGIEPSDVRHQNNKYGEALAKFKERFKNNKGNMERLQQWKMALNQAANLSGYNRRNEEYEYVFIEKIVTDISNKINRVLLHVADHPVGLESRLLQVKLLLDGDCDNRVCVIGICGIGGLGKTTLTRAVYNLIADQFEGSCFLHNVRENSIKYGLEYLQEQLLSKSIGLKIQVGHVNEGIPIIKQRLHRKKVLLILDDVDKLKQLQVLVGEPSWLGPGSKVIITTRDKHLLSCHGIKRIYEVKGFDKEEALELFRWVTFKSNKIDSSYDYILNRAIKYASGLPLALEVVGSNLLGKRIAEWESTFDKYERIPHEDIQKILKVSFDALDEEQKSVFLDIACCFKGCGYKKVKEILHGHYGHCIKSHIRVLVDKSLIWIIESKRNCRTEVNLHDLIEDMGKEIVRQESPKEPGKRSRLWFRDDIVHVFKENTGTRKIEIIHLSSPATEAIVDCNGKAFKKMKNLKTLIIENGHFSKGARYLPSSLRQLEWEKYHSKSLSSSFLNKKFENMTVLTLNHCQYLTNIPNVSGFPNLEKFSFENCHNLLTIHDSIGHLDKLEILNAKRCYKLESFPPLRLTSLKKLELSYCKSLKSFPELLVNMTSIEVLLLSEIFIGEFPLSFQNLSELRVLNILGCVKLRLSSNISMMQKLSSIHVKHCGGLLLPKQNNKLNFTVSSNVKDLNLERSNLSDECLPIILKWFANVKYLNLSDNNFKILPKCLNECHLISSLVLDGCKSLEEIRGIPPNLVDFSAIQCESLTSQCRRMLLSQKLHEVGCIEMSLPTGTEGIPDWFEHEIKGWKISFWFRKEIPSIVLFYYPETYFLLRLRYKPEYMTMSVNLFVNGYEYKLSDNVWLFSYFRKMGSNRTYLFDLKLEEMINHQTFRKHKSKLDKALSKNDWIQVEVKWGESYPKFQL</sequence>
<comment type="caution">
    <text evidence="1">The sequence shown here is derived from an EMBL/GenBank/DDBJ whole genome shotgun (WGS) entry which is preliminary data.</text>
</comment>